<evidence type="ECO:0000259" key="5">
    <source>
        <dbReference type="PROSITE" id="PS50048"/>
    </source>
</evidence>
<dbReference type="SMART" id="SM00906">
    <property type="entry name" value="Fungal_trans"/>
    <property type="match status" value="1"/>
</dbReference>
<gene>
    <name evidence="6" type="ORF">CMUS01_13009</name>
</gene>
<dbReference type="PANTHER" id="PTHR31001">
    <property type="entry name" value="UNCHARACTERIZED TRANSCRIPTIONAL REGULATORY PROTEIN"/>
    <property type="match status" value="1"/>
</dbReference>
<feature type="region of interest" description="Disordered" evidence="4">
    <location>
        <begin position="50"/>
        <end position="145"/>
    </location>
</feature>
<dbReference type="CDD" id="cd12148">
    <property type="entry name" value="fungal_TF_MHR"/>
    <property type="match status" value="1"/>
</dbReference>
<dbReference type="CDD" id="cd00067">
    <property type="entry name" value="GAL4"/>
    <property type="match status" value="1"/>
</dbReference>
<dbReference type="InterPro" id="IPR001138">
    <property type="entry name" value="Zn2Cys6_DnaBD"/>
</dbReference>
<accession>A0A8H6JHL0</accession>
<evidence type="ECO:0000256" key="1">
    <source>
        <dbReference type="ARBA" id="ARBA00004123"/>
    </source>
</evidence>
<reference evidence="6" key="1">
    <citation type="journal article" date="2020" name="Phytopathology">
        <title>Genome Sequence Resources of Colletotrichum truncatum, C. plurivorum, C. musicola, and C. sojae: Four Species Pathogenic to Soybean (Glycine max).</title>
        <authorList>
            <person name="Rogerio F."/>
            <person name="Boufleur T.R."/>
            <person name="Ciampi-Guillardi M."/>
            <person name="Sukno S.A."/>
            <person name="Thon M.R."/>
            <person name="Massola Junior N.S."/>
            <person name="Baroncelli R."/>
        </authorList>
    </citation>
    <scope>NUCLEOTIDE SEQUENCE</scope>
    <source>
        <strain evidence="6">LFN0074</strain>
    </source>
</reference>
<dbReference type="Pfam" id="PF04082">
    <property type="entry name" value="Fungal_trans"/>
    <property type="match status" value="1"/>
</dbReference>
<dbReference type="Gene3D" id="4.10.240.10">
    <property type="entry name" value="Zn(2)-C6 fungal-type DNA-binding domain"/>
    <property type="match status" value="1"/>
</dbReference>
<name>A0A8H6JHL0_9PEZI</name>
<dbReference type="InterPro" id="IPR050613">
    <property type="entry name" value="Sec_Metabolite_Reg"/>
</dbReference>
<protein>
    <submittedName>
        <fullName evidence="6">Fungal specific transcription factor</fullName>
    </submittedName>
</protein>
<feature type="compositionally biased region" description="Basic and acidic residues" evidence="4">
    <location>
        <begin position="59"/>
        <end position="77"/>
    </location>
</feature>
<dbReference type="GO" id="GO:0006351">
    <property type="term" value="P:DNA-templated transcription"/>
    <property type="evidence" value="ECO:0007669"/>
    <property type="project" value="InterPro"/>
</dbReference>
<dbReference type="InterPro" id="IPR007219">
    <property type="entry name" value="XnlR_reg_dom"/>
</dbReference>
<dbReference type="PROSITE" id="PS00463">
    <property type="entry name" value="ZN2_CY6_FUNGAL_1"/>
    <property type="match status" value="1"/>
</dbReference>
<evidence type="ECO:0000313" key="7">
    <source>
        <dbReference type="Proteomes" id="UP000639643"/>
    </source>
</evidence>
<dbReference type="Proteomes" id="UP000639643">
    <property type="component" value="Unassembled WGS sequence"/>
</dbReference>
<dbReference type="GO" id="GO:0000981">
    <property type="term" value="F:DNA-binding transcription factor activity, RNA polymerase II-specific"/>
    <property type="evidence" value="ECO:0007669"/>
    <property type="project" value="InterPro"/>
</dbReference>
<feature type="compositionally biased region" description="Low complexity" evidence="4">
    <location>
        <begin position="92"/>
        <end position="140"/>
    </location>
</feature>
<keyword evidence="3" id="KW-0539">Nucleus</keyword>
<dbReference type="Pfam" id="PF00172">
    <property type="entry name" value="Zn_clus"/>
    <property type="match status" value="1"/>
</dbReference>
<dbReference type="PROSITE" id="PS50048">
    <property type="entry name" value="ZN2_CY6_FUNGAL_2"/>
    <property type="match status" value="1"/>
</dbReference>
<feature type="domain" description="Zn(2)-C6 fungal-type" evidence="5">
    <location>
        <begin position="17"/>
        <end position="49"/>
    </location>
</feature>
<evidence type="ECO:0000256" key="3">
    <source>
        <dbReference type="ARBA" id="ARBA00023242"/>
    </source>
</evidence>
<dbReference type="GO" id="GO:0005634">
    <property type="term" value="C:nucleus"/>
    <property type="evidence" value="ECO:0007669"/>
    <property type="project" value="UniProtKB-SubCell"/>
</dbReference>
<dbReference type="PANTHER" id="PTHR31001:SF40">
    <property type="entry name" value="ZN(II)2CYS6 TRANSCRIPTION FACTOR (EUROFUNG)"/>
    <property type="match status" value="1"/>
</dbReference>
<sequence>MEPTEPRLFRKNGRPQACEPCRKRKVACDHTQPVCNRCRKSKNPEACEYIISSGTPARETSRHGRPREQRRAARESRAPSLPLTLAFPPSLPSHHSASTSRSSITTAPGTTATTPTSVTAGRQAASASAAAVPASHPTSPESVSTGAAPSVLGIGYLGFTSFCGIYEETRHNLNRLQASGTTPISEIGTTAYCGLECSPPLTPQALETCLTILCNIPDRESGLKLYDSHHSPSDGWIRPAGRRILESIYETFPNHFNGPTPPSDAELTALARTICANTAKCINDEESDPEKWMAQFTGPNLRWESLGVLFVYWELAARYLGPYRPDVGMQFSSVDEGTKVVMKYRYCICACMELTKAAGSGGNTLLLFMTNKRTVIESLFSGDASFACWQMHSETVALSTFLGYHDEGTTVPYVPNIGCEIKRKVFSYLFYMDKVLASFSGRPPLMSRRYARTPLPLDLKDEYLLSDKATLARHVANLDENGWNTEGALNSATFIRARVLLARIRDELFEIALGHGPVIPVETLLEIKNRELRTMAGLPQVILFKEEDMQDRKMDVSVLYVRLIVRLEHLQNMFFIERLLAKRGHDDGALLAVSYEMVSTTLMFWTNMDRLSVMNGDFEWLVMAYAAPGGGILCLELLKPTLRGGNHPQNPKVTRSSIIQKLSLLVGFLDWVSPTAPNGDLCADCKVIIQHVLDQALNNPAAAAAGAASAVAGPEGAAGGGLLLPAALDAMDWDFSTQLDFNFDLLDTFDWLRPEAGLGQQA</sequence>
<dbReference type="OrthoDB" id="6612291at2759"/>
<evidence type="ECO:0000256" key="4">
    <source>
        <dbReference type="SAM" id="MobiDB-lite"/>
    </source>
</evidence>
<dbReference type="AlphaFoldDB" id="A0A8H6JHL0"/>
<dbReference type="InterPro" id="IPR036864">
    <property type="entry name" value="Zn2-C6_fun-type_DNA-bd_sf"/>
</dbReference>
<keyword evidence="2" id="KW-0479">Metal-binding</keyword>
<dbReference type="SMART" id="SM00066">
    <property type="entry name" value="GAL4"/>
    <property type="match status" value="1"/>
</dbReference>
<evidence type="ECO:0000256" key="2">
    <source>
        <dbReference type="ARBA" id="ARBA00022723"/>
    </source>
</evidence>
<comment type="caution">
    <text evidence="6">The sequence shown here is derived from an EMBL/GenBank/DDBJ whole genome shotgun (WGS) entry which is preliminary data.</text>
</comment>
<dbReference type="GO" id="GO:0003677">
    <property type="term" value="F:DNA binding"/>
    <property type="evidence" value="ECO:0007669"/>
    <property type="project" value="InterPro"/>
</dbReference>
<evidence type="ECO:0000313" key="6">
    <source>
        <dbReference type="EMBL" id="KAF6812670.1"/>
    </source>
</evidence>
<proteinExistence type="predicted"/>
<keyword evidence="7" id="KW-1185">Reference proteome</keyword>
<organism evidence="6 7">
    <name type="scientific">Colletotrichum musicola</name>
    <dbReference type="NCBI Taxonomy" id="2175873"/>
    <lineage>
        <taxon>Eukaryota</taxon>
        <taxon>Fungi</taxon>
        <taxon>Dikarya</taxon>
        <taxon>Ascomycota</taxon>
        <taxon>Pezizomycotina</taxon>
        <taxon>Sordariomycetes</taxon>
        <taxon>Hypocreomycetidae</taxon>
        <taxon>Glomerellales</taxon>
        <taxon>Glomerellaceae</taxon>
        <taxon>Colletotrichum</taxon>
        <taxon>Colletotrichum orchidearum species complex</taxon>
    </lineage>
</organism>
<dbReference type="GO" id="GO:0008270">
    <property type="term" value="F:zinc ion binding"/>
    <property type="evidence" value="ECO:0007669"/>
    <property type="project" value="InterPro"/>
</dbReference>
<dbReference type="EMBL" id="WIGM01000780">
    <property type="protein sequence ID" value="KAF6812670.1"/>
    <property type="molecule type" value="Genomic_DNA"/>
</dbReference>
<comment type="subcellular location">
    <subcellularLocation>
        <location evidence="1">Nucleus</location>
    </subcellularLocation>
</comment>
<dbReference type="SUPFAM" id="SSF57701">
    <property type="entry name" value="Zn2/Cys6 DNA-binding domain"/>
    <property type="match status" value="1"/>
</dbReference>